<feature type="domain" description="G-protein coupled receptors family 1 profile" evidence="12">
    <location>
        <begin position="22"/>
        <end position="280"/>
    </location>
</feature>
<keyword evidence="6 11" id="KW-0472">Membrane</keyword>
<feature type="transmembrane region" description="Helical" evidence="11">
    <location>
        <begin position="170"/>
        <end position="194"/>
    </location>
</feature>
<accession>A0A1I7SSG9</accession>
<dbReference type="GO" id="GO:0001609">
    <property type="term" value="F:G protein-coupled adenosine receptor activity"/>
    <property type="evidence" value="ECO:0007669"/>
    <property type="project" value="InterPro"/>
</dbReference>
<dbReference type="PANTHER" id="PTHR24246:SF27">
    <property type="entry name" value="ADENOSINE RECEPTOR, ISOFORM A"/>
    <property type="match status" value="1"/>
</dbReference>
<evidence type="ECO:0000256" key="9">
    <source>
        <dbReference type="ARBA" id="ARBA00023180"/>
    </source>
</evidence>
<protein>
    <submittedName>
        <fullName evidence="14">G_PROTEIN_RECEP_F1_2 domain-containing protein</fullName>
    </submittedName>
</protein>
<evidence type="ECO:0000256" key="11">
    <source>
        <dbReference type="SAM" id="Phobius"/>
    </source>
</evidence>
<keyword evidence="3 11" id="KW-0812">Transmembrane</keyword>
<evidence type="ECO:0000256" key="5">
    <source>
        <dbReference type="ARBA" id="ARBA00023040"/>
    </source>
</evidence>
<feature type="transmembrane region" description="Helical" evidence="11">
    <location>
        <begin position="6"/>
        <end position="31"/>
    </location>
</feature>
<evidence type="ECO:0000259" key="12">
    <source>
        <dbReference type="PROSITE" id="PS50262"/>
    </source>
</evidence>
<evidence type="ECO:0000256" key="1">
    <source>
        <dbReference type="ARBA" id="ARBA00004651"/>
    </source>
</evidence>
<keyword evidence="2" id="KW-1003">Cell membrane</keyword>
<dbReference type="GO" id="GO:0005886">
    <property type="term" value="C:plasma membrane"/>
    <property type="evidence" value="ECO:0007669"/>
    <property type="project" value="UniProtKB-SubCell"/>
</dbReference>
<keyword evidence="10" id="KW-0807">Transducer</keyword>
<feature type="transmembrane region" description="Helical" evidence="11">
    <location>
        <begin position="224"/>
        <end position="243"/>
    </location>
</feature>
<evidence type="ECO:0000256" key="2">
    <source>
        <dbReference type="ARBA" id="ARBA00022475"/>
    </source>
</evidence>
<keyword evidence="8" id="KW-0675">Receptor</keyword>
<dbReference type="PRINTS" id="PR00237">
    <property type="entry name" value="GPCRRHODOPSN"/>
</dbReference>
<evidence type="ECO:0000256" key="7">
    <source>
        <dbReference type="ARBA" id="ARBA00023157"/>
    </source>
</evidence>
<keyword evidence="5" id="KW-0297">G-protein coupled receptor</keyword>
<feature type="transmembrane region" description="Helical" evidence="11">
    <location>
        <begin position="79"/>
        <end position="100"/>
    </location>
</feature>
<dbReference type="InterPro" id="IPR017452">
    <property type="entry name" value="GPCR_Rhodpsn_7TM"/>
</dbReference>
<dbReference type="eggNOG" id="KOG3656">
    <property type="taxonomic scope" value="Eukaryota"/>
</dbReference>
<evidence type="ECO:0000256" key="4">
    <source>
        <dbReference type="ARBA" id="ARBA00022989"/>
    </source>
</evidence>
<dbReference type="PROSITE" id="PS50262">
    <property type="entry name" value="G_PROTEIN_RECEP_F1_2"/>
    <property type="match status" value="1"/>
</dbReference>
<comment type="subcellular location">
    <subcellularLocation>
        <location evidence="1">Cell membrane</location>
        <topology evidence="1">Multi-pass membrane protein</topology>
    </subcellularLocation>
</comment>
<dbReference type="Gene3D" id="1.20.1070.10">
    <property type="entry name" value="Rhodopsin 7-helix transmembrane proteins"/>
    <property type="match status" value="1"/>
</dbReference>
<keyword evidence="9" id="KW-0325">Glycoprotein</keyword>
<dbReference type="Pfam" id="PF00001">
    <property type="entry name" value="7tm_1"/>
    <property type="match status" value="1"/>
</dbReference>
<proteinExistence type="predicted"/>
<reference evidence="14" key="1">
    <citation type="submission" date="2016-11" db="UniProtKB">
        <authorList>
            <consortium name="WormBaseParasite"/>
        </authorList>
    </citation>
    <scope>IDENTIFICATION</scope>
</reference>
<sequence>MSSDILIYAVCELLLALQIAVSNALVIWVYLTKRPVRTPTNTYMFSLALTDFLAGAVGVPITVFSVITRAPHSFNSCLFVHLILCILCTVSTFHLLVIAIDKYLTICCQCQFWMDQKARHFRARMLIILAWIMGTVIGLLPLFDVFEFASRNRHRFKGECHFTLVVDYRYLVYVIFFATIIVPSVIILCCYTAIYRRIGLEEKQIKCLLRASERRRRMRNRRKLIRTLTLLVCTYAVCWFPLYLLNTIDLFFPDRKPTPLMTLFTVVLSHANCALNPVIYAYGMPGFKHTLRRFIGIKTMNKPPIMIKNAVPHGKHSTASSIYSQHNTPYKGRKKYSWTQLGRSLESIDGSFSPNKISQRQPLNAINKR</sequence>
<evidence type="ECO:0000256" key="8">
    <source>
        <dbReference type="ARBA" id="ARBA00023170"/>
    </source>
</evidence>
<dbReference type="Proteomes" id="UP000095284">
    <property type="component" value="Unplaced"/>
</dbReference>
<dbReference type="AlphaFoldDB" id="A0A1I7SSG9"/>
<dbReference type="WBParaSite" id="BXY_1598600.1">
    <property type="protein sequence ID" value="BXY_1598600.1"/>
    <property type="gene ID" value="BXY_1598600"/>
</dbReference>
<dbReference type="InterPro" id="IPR001634">
    <property type="entry name" value="Adenosn_rcpt"/>
</dbReference>
<keyword evidence="4 11" id="KW-1133">Transmembrane helix</keyword>
<evidence type="ECO:0000313" key="14">
    <source>
        <dbReference type="WBParaSite" id="BXY_1598600.1"/>
    </source>
</evidence>
<organism evidence="13 14">
    <name type="scientific">Bursaphelenchus xylophilus</name>
    <name type="common">Pinewood nematode worm</name>
    <name type="synonym">Aphelenchoides xylophilus</name>
    <dbReference type="NCBI Taxonomy" id="6326"/>
    <lineage>
        <taxon>Eukaryota</taxon>
        <taxon>Metazoa</taxon>
        <taxon>Ecdysozoa</taxon>
        <taxon>Nematoda</taxon>
        <taxon>Chromadorea</taxon>
        <taxon>Rhabditida</taxon>
        <taxon>Tylenchina</taxon>
        <taxon>Tylenchomorpha</taxon>
        <taxon>Aphelenchoidea</taxon>
        <taxon>Aphelenchoididae</taxon>
        <taxon>Bursaphelenchus</taxon>
    </lineage>
</organism>
<feature type="transmembrane region" description="Helical" evidence="11">
    <location>
        <begin position="263"/>
        <end position="283"/>
    </location>
</feature>
<evidence type="ECO:0000256" key="10">
    <source>
        <dbReference type="ARBA" id="ARBA00023224"/>
    </source>
</evidence>
<dbReference type="SMR" id="A0A1I7SSG9"/>
<evidence type="ECO:0000256" key="3">
    <source>
        <dbReference type="ARBA" id="ARBA00022692"/>
    </source>
</evidence>
<dbReference type="SUPFAM" id="SSF81321">
    <property type="entry name" value="Family A G protein-coupled receptor-like"/>
    <property type="match status" value="1"/>
</dbReference>
<keyword evidence="7" id="KW-1015">Disulfide bond</keyword>
<evidence type="ECO:0000313" key="13">
    <source>
        <dbReference type="Proteomes" id="UP000095284"/>
    </source>
</evidence>
<feature type="transmembrane region" description="Helical" evidence="11">
    <location>
        <begin position="121"/>
        <end position="143"/>
    </location>
</feature>
<evidence type="ECO:0000256" key="6">
    <source>
        <dbReference type="ARBA" id="ARBA00023136"/>
    </source>
</evidence>
<dbReference type="InterPro" id="IPR000276">
    <property type="entry name" value="GPCR_Rhodpsn"/>
</dbReference>
<feature type="transmembrane region" description="Helical" evidence="11">
    <location>
        <begin position="43"/>
        <end position="67"/>
    </location>
</feature>
<dbReference type="PRINTS" id="PR00424">
    <property type="entry name" value="ADENOSINER"/>
</dbReference>
<dbReference type="PANTHER" id="PTHR24246">
    <property type="entry name" value="OLFACTORY RECEPTOR AND ADENOSINE RECEPTOR"/>
    <property type="match status" value="1"/>
</dbReference>
<name>A0A1I7SSG9_BURXY</name>